<evidence type="ECO:0000313" key="3">
    <source>
        <dbReference type="EMBL" id="CDW88410.1"/>
    </source>
</evidence>
<evidence type="ECO:0000256" key="2">
    <source>
        <dbReference type="SAM" id="SignalP"/>
    </source>
</evidence>
<protein>
    <submittedName>
        <fullName evidence="3">Uncharacterized protein</fullName>
    </submittedName>
</protein>
<gene>
    <name evidence="3" type="primary">Contig5028.g5379</name>
    <name evidence="3" type="ORF">STYLEM_17531</name>
</gene>
<feature type="transmembrane region" description="Helical" evidence="1">
    <location>
        <begin position="226"/>
        <end position="245"/>
    </location>
</feature>
<feature type="chain" id="PRO_5001729751" evidence="2">
    <location>
        <begin position="20"/>
        <end position="508"/>
    </location>
</feature>
<dbReference type="GO" id="GO:0005634">
    <property type="term" value="C:nucleus"/>
    <property type="evidence" value="ECO:0007669"/>
    <property type="project" value="TreeGrafter"/>
</dbReference>
<sequence length="508" mass="58374">MRAGLFAYFMVNIVSVVQRTSVQVINSSYKRNLSFDTTAINLDKENFDMGLYISYFGEDPTVQNEIDTYFTAKFYQAFFQDDPSTQGSLLDWKSQELETEICKEGRFIGENETAKVINITGNFLCLKDDFKLKLQGSTSSETAHLIYISITNNQMIKYAFNYAQTQDSWLANAYDNKNLTYFSARSDYSQIGTRSIEADWSLFSVEIDLDSDYIITNRKVMTILDAFSNVGGLMGIVFAMTGFMIKGIQEQLFLQSIIKRIFLFRDSGKKKDQGTKTKGSDKLLKTIKMGNQDDDSIGSSQGVQSSLSISYADMFSIKTSIETVESKIQQNKQKISGQKSWKQHLSDQIFASLRSLSSFNYSLWEDYWFKCRKSINKCLIRKSLKDKFLTKNTLFLKAKNNIKREFDDDLKSKHSDPEFNNKDLKSVRDLGDDQLMIYISELVLRGDDDKNKIDKRILKNLTDDFQRLATLTKATADDSYSTSNKIGISAKRIFRQQFQSRLESEWKV</sequence>
<proteinExistence type="predicted"/>
<keyword evidence="2" id="KW-0732">Signal</keyword>
<reference evidence="3 4" key="1">
    <citation type="submission" date="2014-06" db="EMBL/GenBank/DDBJ databases">
        <authorList>
            <person name="Swart Estienne"/>
        </authorList>
    </citation>
    <scope>NUCLEOTIDE SEQUENCE [LARGE SCALE GENOMIC DNA]</scope>
    <source>
        <strain evidence="3 4">130c</strain>
    </source>
</reference>
<dbReference type="EMBL" id="CCKQ01016536">
    <property type="protein sequence ID" value="CDW88410.1"/>
    <property type="molecule type" value="Genomic_DNA"/>
</dbReference>
<dbReference type="OrthoDB" id="294998at2759"/>
<keyword evidence="4" id="KW-1185">Reference proteome</keyword>
<dbReference type="PANTHER" id="PTHR31398">
    <property type="entry name" value="MEIOTIC NUCLEAR DIVISION PROTEIN 1 HOMOLOG"/>
    <property type="match status" value="1"/>
</dbReference>
<name>A0A078B1H3_STYLE</name>
<keyword evidence="1" id="KW-0472">Membrane</keyword>
<organism evidence="3 4">
    <name type="scientific">Stylonychia lemnae</name>
    <name type="common">Ciliate</name>
    <dbReference type="NCBI Taxonomy" id="5949"/>
    <lineage>
        <taxon>Eukaryota</taxon>
        <taxon>Sar</taxon>
        <taxon>Alveolata</taxon>
        <taxon>Ciliophora</taxon>
        <taxon>Intramacronucleata</taxon>
        <taxon>Spirotrichea</taxon>
        <taxon>Stichotrichia</taxon>
        <taxon>Sporadotrichida</taxon>
        <taxon>Oxytrichidae</taxon>
        <taxon>Stylonychinae</taxon>
        <taxon>Stylonychia</taxon>
    </lineage>
</organism>
<dbReference type="Proteomes" id="UP000039865">
    <property type="component" value="Unassembled WGS sequence"/>
</dbReference>
<dbReference type="InParanoid" id="A0A078B1H3"/>
<evidence type="ECO:0000256" key="1">
    <source>
        <dbReference type="SAM" id="Phobius"/>
    </source>
</evidence>
<keyword evidence="1" id="KW-1133">Transmembrane helix</keyword>
<dbReference type="PANTHER" id="PTHR31398:SF0">
    <property type="entry name" value="MEIOTIC NUCLEAR DIVISION PROTEIN 1 HOMOLOG"/>
    <property type="match status" value="1"/>
</dbReference>
<dbReference type="AlphaFoldDB" id="A0A078B1H3"/>
<dbReference type="GO" id="GO:0007131">
    <property type="term" value="P:reciprocal meiotic recombination"/>
    <property type="evidence" value="ECO:0007669"/>
    <property type="project" value="TreeGrafter"/>
</dbReference>
<evidence type="ECO:0000313" key="4">
    <source>
        <dbReference type="Proteomes" id="UP000039865"/>
    </source>
</evidence>
<feature type="signal peptide" evidence="2">
    <location>
        <begin position="1"/>
        <end position="19"/>
    </location>
</feature>
<accession>A0A078B1H3</accession>
<keyword evidence="1" id="KW-0812">Transmembrane</keyword>